<dbReference type="InterPro" id="IPR000300">
    <property type="entry name" value="IPPc"/>
</dbReference>
<dbReference type="InterPro" id="IPR036691">
    <property type="entry name" value="Endo/exonu/phosph_ase_sf"/>
</dbReference>
<dbReference type="SUPFAM" id="SSF56219">
    <property type="entry name" value="DNase I-like"/>
    <property type="match status" value="1"/>
</dbReference>
<evidence type="ECO:0000313" key="3">
    <source>
        <dbReference type="EMBL" id="CAK0871740.1"/>
    </source>
</evidence>
<evidence type="ECO:0000313" key="4">
    <source>
        <dbReference type="Proteomes" id="UP001189429"/>
    </source>
</evidence>
<feature type="compositionally biased region" description="Low complexity" evidence="1">
    <location>
        <begin position="418"/>
        <end position="440"/>
    </location>
</feature>
<feature type="compositionally biased region" description="Basic and acidic residues" evidence="1">
    <location>
        <begin position="484"/>
        <end position="496"/>
    </location>
</feature>
<reference evidence="3" key="1">
    <citation type="submission" date="2023-10" db="EMBL/GenBank/DDBJ databases">
        <authorList>
            <person name="Chen Y."/>
            <person name="Shah S."/>
            <person name="Dougan E. K."/>
            <person name="Thang M."/>
            <person name="Chan C."/>
        </authorList>
    </citation>
    <scope>NUCLEOTIDE SEQUENCE [LARGE SCALE GENOMIC DNA]</scope>
</reference>
<comment type="caution">
    <text evidence="3">The sequence shown here is derived from an EMBL/GenBank/DDBJ whole genome shotgun (WGS) entry which is preliminary data.</text>
</comment>
<feature type="region of interest" description="Disordered" evidence="1">
    <location>
        <begin position="481"/>
        <end position="506"/>
    </location>
</feature>
<keyword evidence="4" id="KW-1185">Reference proteome</keyword>
<dbReference type="PANTHER" id="PTHR11200">
    <property type="entry name" value="INOSITOL 5-PHOSPHATASE"/>
    <property type="match status" value="1"/>
</dbReference>
<feature type="region of interest" description="Disordered" evidence="1">
    <location>
        <begin position="199"/>
        <end position="219"/>
    </location>
</feature>
<organism evidence="3 4">
    <name type="scientific">Prorocentrum cordatum</name>
    <dbReference type="NCBI Taxonomy" id="2364126"/>
    <lineage>
        <taxon>Eukaryota</taxon>
        <taxon>Sar</taxon>
        <taxon>Alveolata</taxon>
        <taxon>Dinophyceae</taxon>
        <taxon>Prorocentrales</taxon>
        <taxon>Prorocentraceae</taxon>
        <taxon>Prorocentrum</taxon>
    </lineage>
</organism>
<feature type="domain" description="Inositol polyphosphate-related phosphatase" evidence="2">
    <location>
        <begin position="2"/>
        <end position="199"/>
    </location>
</feature>
<protein>
    <recommendedName>
        <fullName evidence="2">Inositol polyphosphate-related phosphatase domain-containing protein</fullName>
    </recommendedName>
</protein>
<sequence>MGAGGKLNVNKGAACASLRMPGLGRMGFVGAHFTAGQSSESASEARCQDFHHVLSTLRPTGAPADGGAGTGVPDNFAQVEVLFFTGDLNSRLRVRSDAEAIVEAFKRVDTARHADLLRQDELHYWRNNGLAFDPRDGWEEANIGFPPSYKLIADSAGHSSLEGEAYVYERSALPAWCDRVLWRARGHCVEAREYSSRYSTGSTCGSSSPTAAPAPTPISPTRLPFPDPGVWAASPFRRVSSLSSGLADSESGSEIARLCAVYSDCCHRRVCDGTTGSRWQACCCLCARAWAFGCLIVIPCAWIQRAREPRFALVLPCIQIACQWDVHISLPAVPIRSLTCGSCRPLRSYCSDHAPVWASFDISPGKPISKLSAAANAGPYDAEVMDAEGLWRPRQDRGPARGRGRNLRAPHRPRAPRRPAALPAVAQRPGQRPAVEAAGAARHARGVLRLGQGLVPRGARLARGPAARRGAVRGQVPHARRGVVGREDPRERRPGEDLALPGGAPVRHAAVCAPSRPRPPRGAPWRPVIGLRPVAALAARK</sequence>
<name>A0ABN9VG49_9DINO</name>
<dbReference type="EMBL" id="CAUYUJ010017100">
    <property type="protein sequence ID" value="CAK0871740.1"/>
    <property type="molecule type" value="Genomic_DNA"/>
</dbReference>
<dbReference type="Pfam" id="PF22669">
    <property type="entry name" value="Exo_endo_phos2"/>
    <property type="match status" value="1"/>
</dbReference>
<evidence type="ECO:0000256" key="1">
    <source>
        <dbReference type="SAM" id="MobiDB-lite"/>
    </source>
</evidence>
<evidence type="ECO:0000259" key="2">
    <source>
        <dbReference type="Pfam" id="PF22669"/>
    </source>
</evidence>
<dbReference type="Proteomes" id="UP001189429">
    <property type="component" value="Unassembled WGS sequence"/>
</dbReference>
<feature type="compositionally biased region" description="Low complexity" evidence="1">
    <location>
        <begin position="199"/>
        <end position="211"/>
    </location>
</feature>
<feature type="region of interest" description="Disordered" evidence="1">
    <location>
        <begin position="392"/>
        <end position="440"/>
    </location>
</feature>
<feature type="non-terminal residue" evidence="3">
    <location>
        <position position="541"/>
    </location>
</feature>
<dbReference type="Gene3D" id="3.60.10.10">
    <property type="entry name" value="Endonuclease/exonuclease/phosphatase"/>
    <property type="match status" value="1"/>
</dbReference>
<accession>A0ABN9VG49</accession>
<proteinExistence type="predicted"/>
<dbReference type="InterPro" id="IPR046985">
    <property type="entry name" value="IP5"/>
</dbReference>
<gene>
    <name evidence="3" type="ORF">PCOR1329_LOCUS57458</name>
</gene>
<feature type="compositionally biased region" description="Basic residues" evidence="1">
    <location>
        <begin position="400"/>
        <end position="417"/>
    </location>
</feature>